<evidence type="ECO:0000313" key="1">
    <source>
        <dbReference type="EMBL" id="CCH29504.1"/>
    </source>
</evidence>
<reference evidence="1 2" key="1">
    <citation type="journal article" date="2012" name="BMC Genomics">
        <title>Complete genome sequence of Saccharothrix espanaensis DSM 44229T and comparison to the other completely sequenced Pseudonocardiaceae.</title>
        <authorList>
            <person name="Strobel T."/>
            <person name="Al-Dilaimi A."/>
            <person name="Blom J."/>
            <person name="Gessner A."/>
            <person name="Kalinowski J."/>
            <person name="Luzhetska M."/>
            <person name="Puhler A."/>
            <person name="Szczepanowski R."/>
            <person name="Bechthold A."/>
            <person name="Ruckert C."/>
        </authorList>
    </citation>
    <scope>NUCLEOTIDE SEQUENCE [LARGE SCALE GENOMIC DNA]</scope>
    <source>
        <strain evidence="2">ATCC 51144 / DSM 44229 / JCM 9112 / NBRC 15066 / NRRL 15764</strain>
    </source>
</reference>
<evidence type="ECO:0000313" key="2">
    <source>
        <dbReference type="Proteomes" id="UP000006281"/>
    </source>
</evidence>
<dbReference type="Proteomes" id="UP000006281">
    <property type="component" value="Chromosome"/>
</dbReference>
<gene>
    <name evidence="1" type="ordered locus">BN6_21820</name>
</gene>
<dbReference type="EMBL" id="HE804045">
    <property type="protein sequence ID" value="CCH29504.1"/>
    <property type="molecule type" value="Genomic_DNA"/>
</dbReference>
<keyword evidence="2" id="KW-1185">Reference proteome</keyword>
<protein>
    <submittedName>
        <fullName evidence="1">Uncharacterized protein</fullName>
    </submittedName>
</protein>
<accession>K0JXP6</accession>
<organism evidence="1 2">
    <name type="scientific">Saccharothrix espanaensis (strain ATCC 51144 / DSM 44229 / JCM 9112 / NBRC 15066 / NRRL 15764)</name>
    <dbReference type="NCBI Taxonomy" id="1179773"/>
    <lineage>
        <taxon>Bacteria</taxon>
        <taxon>Bacillati</taxon>
        <taxon>Actinomycetota</taxon>
        <taxon>Actinomycetes</taxon>
        <taxon>Pseudonocardiales</taxon>
        <taxon>Pseudonocardiaceae</taxon>
        <taxon>Saccharothrix</taxon>
    </lineage>
</organism>
<name>K0JXP6_SACES</name>
<dbReference type="AlphaFoldDB" id="K0JXP6"/>
<sequence length="59" mass="6304">MEPTTACSEGTHELLALGRSAMAPRRRSRWPGLWSAGYDGKAPAAFPAVATACGWSIWV</sequence>
<dbReference type="HOGENOM" id="CLU_2957953_0_0_11"/>
<proteinExistence type="predicted"/>
<dbReference type="KEGG" id="sesp:BN6_21820"/>